<dbReference type="AlphaFoldDB" id="A0A2G9EFT8"/>
<evidence type="ECO:0000313" key="3">
    <source>
        <dbReference type="Proteomes" id="UP000229011"/>
    </source>
</evidence>
<dbReference type="Proteomes" id="UP000229011">
    <property type="component" value="Unassembled WGS sequence"/>
</dbReference>
<comment type="caution">
    <text evidence="2">The sequence shown here is derived from an EMBL/GenBank/DDBJ whole genome shotgun (WGS) entry which is preliminary data.</text>
</comment>
<evidence type="ECO:0000256" key="1">
    <source>
        <dbReference type="SAM" id="Phobius"/>
    </source>
</evidence>
<feature type="transmembrane region" description="Helical" evidence="1">
    <location>
        <begin position="7"/>
        <end position="24"/>
    </location>
</feature>
<name>A0A2G9EFT8_9FUSO</name>
<organism evidence="2 3">
    <name type="scientific">Fusobacterium pseudoperiodonticum</name>
    <dbReference type="NCBI Taxonomy" id="2663009"/>
    <lineage>
        <taxon>Bacteria</taxon>
        <taxon>Fusobacteriati</taxon>
        <taxon>Fusobacteriota</taxon>
        <taxon>Fusobacteriia</taxon>
        <taxon>Fusobacteriales</taxon>
        <taxon>Fusobacteriaceae</taxon>
        <taxon>Fusobacterium</taxon>
    </lineage>
</organism>
<dbReference type="GeneID" id="93327092"/>
<protein>
    <submittedName>
        <fullName evidence="2">Uncharacterized protein</fullName>
    </submittedName>
</protein>
<accession>A0A2G9EFT8</accession>
<keyword evidence="1" id="KW-1133">Transmembrane helix</keyword>
<dbReference type="RefSeq" id="WP_099957933.1">
    <property type="nucleotide sequence ID" value="NZ_PEQY01000001.1"/>
</dbReference>
<proteinExistence type="predicted"/>
<keyword evidence="1" id="KW-0472">Membrane</keyword>
<evidence type="ECO:0000313" key="2">
    <source>
        <dbReference type="EMBL" id="PIM79164.1"/>
    </source>
</evidence>
<reference evidence="2 3" key="1">
    <citation type="submission" date="2017-11" db="EMBL/GenBank/DDBJ databases">
        <title>Genome sequencing of Fusobacterium periodonticum KCOM 1259.</title>
        <authorList>
            <person name="Kook J.-K."/>
            <person name="Park S.-N."/>
            <person name="Lim Y.K."/>
        </authorList>
    </citation>
    <scope>NUCLEOTIDE SEQUENCE [LARGE SCALE GENOMIC DNA]</scope>
    <source>
        <strain evidence="2 3">KCOM 1259</strain>
    </source>
</reference>
<keyword evidence="1" id="KW-0812">Transmembrane</keyword>
<dbReference type="EMBL" id="PEQY01000001">
    <property type="protein sequence ID" value="PIM79164.1"/>
    <property type="molecule type" value="Genomic_DNA"/>
</dbReference>
<sequence length="224" mass="25658">MRKEIKYFFIIFIGMMIVGLYLGFTMDSQLKRVAELSDEQEKNIVQVIKDIGIDGNIEKVEHDELLDGMYSETGKGYRISISNSEINNLILYLKEDKNIEAINWADINFYKDGEIKDNIKDYVLTSSQRAQYQNRAEELIKSMLISPATAKFPSSNQWNIGINKGIVFMQSFVDSQNAFGAVIRNNFKIKYDTKTATITSLIIDGEEQIKQPKASKSKNKNKKK</sequence>
<gene>
    <name evidence="2" type="ORF">CTM71_01225</name>
</gene>